<sequence length="342" mass="38949">MMTETEATKLIKQAELTQPKLTKHFMQVVHDQDLSHAYLFSGFAGLGKLELAKTVAMRLFCKNVQPNGMPCGACNECVRIAKNEHPDVMLVEPEGQSIKVHQIRTLKQEFSKSAVEGNRKVFIINGADLMTNGAANSLLKFIEEPVGNVNSFLLTDDYHKILPTIQSRTQLVEFPKIDSQLLIKYAESKQLTKTALNLVLQLTSDVMFIDRLCEDNWLISMKQQVESWFSMLSKGDYQAFTLIQTNFLPLLRDREDQKVTIEMMCFIFRDVFNVKFKNTPASELAFGNIYDLISQMANHLSDNQLICIIDDILESAKKQQINVSFQNILEVITLDCLNQIKE</sequence>
<reference evidence="1 2" key="1">
    <citation type="submission" date="2018-05" db="EMBL/GenBank/DDBJ databases">
        <title>Lactobacillus sanfranciscensis Ah4 draft denome sequence.</title>
        <authorList>
            <person name="Zhang G."/>
        </authorList>
    </citation>
    <scope>NUCLEOTIDE SEQUENCE [LARGE SCALE GENOMIC DNA]</scope>
    <source>
        <strain evidence="1 2">Ah4</strain>
    </source>
</reference>
<dbReference type="PANTHER" id="PTHR11669:SF8">
    <property type="entry name" value="DNA POLYMERASE III SUBUNIT DELTA"/>
    <property type="match status" value="1"/>
</dbReference>
<proteinExistence type="predicted"/>
<gene>
    <name evidence="1" type="primary">holB</name>
    <name evidence="1" type="ORF">DID87_03655</name>
</gene>
<comment type="caution">
    <text evidence="1">The sequence shown here is derived from an EMBL/GenBank/DDBJ whole genome shotgun (WGS) entry which is preliminary data.</text>
</comment>
<dbReference type="GO" id="GO:0003887">
    <property type="term" value="F:DNA-directed DNA polymerase activity"/>
    <property type="evidence" value="ECO:0007669"/>
    <property type="project" value="InterPro"/>
</dbReference>
<dbReference type="AlphaFoldDB" id="A0A5C4TIZ2"/>
<name>A0A5C4TIZ2_FRUSA</name>
<organism evidence="1 2">
    <name type="scientific">Fructilactobacillus sanfranciscensis</name>
    <name type="common">Lactobacillus sanfranciscensis</name>
    <dbReference type="NCBI Taxonomy" id="1625"/>
    <lineage>
        <taxon>Bacteria</taxon>
        <taxon>Bacillati</taxon>
        <taxon>Bacillota</taxon>
        <taxon>Bacilli</taxon>
        <taxon>Lactobacillales</taxon>
        <taxon>Lactobacillaceae</taxon>
        <taxon>Fructilactobacillus</taxon>
    </lineage>
</organism>
<protein>
    <submittedName>
        <fullName evidence="1">DNA polymerase III subunit delta</fullName>
    </submittedName>
</protein>
<dbReference type="InterPro" id="IPR004622">
    <property type="entry name" value="DNA_pol_HolB"/>
</dbReference>
<dbReference type="NCBIfam" id="TIGR00678">
    <property type="entry name" value="holB"/>
    <property type="match status" value="1"/>
</dbReference>
<dbReference type="SUPFAM" id="SSF52540">
    <property type="entry name" value="P-loop containing nucleoside triphosphate hydrolases"/>
    <property type="match status" value="1"/>
</dbReference>
<dbReference type="Pfam" id="PF13177">
    <property type="entry name" value="DNA_pol3_delta2"/>
    <property type="match status" value="1"/>
</dbReference>
<accession>A0A5C4TIZ2</accession>
<evidence type="ECO:0000313" key="2">
    <source>
        <dbReference type="Proteomes" id="UP000313312"/>
    </source>
</evidence>
<evidence type="ECO:0000313" key="1">
    <source>
        <dbReference type="EMBL" id="TNK90526.1"/>
    </source>
</evidence>
<dbReference type="Gene3D" id="3.40.50.300">
    <property type="entry name" value="P-loop containing nucleotide triphosphate hydrolases"/>
    <property type="match status" value="1"/>
</dbReference>
<dbReference type="InterPro" id="IPR027417">
    <property type="entry name" value="P-loop_NTPase"/>
</dbReference>
<dbReference type="EMBL" id="QFCR01000008">
    <property type="protein sequence ID" value="TNK90526.1"/>
    <property type="molecule type" value="Genomic_DNA"/>
</dbReference>
<dbReference type="FunFam" id="3.40.50.300:FF:001255">
    <property type="entry name" value="DNA polymerase III subunit delta"/>
    <property type="match status" value="1"/>
</dbReference>
<dbReference type="RefSeq" id="WP_139571102.1">
    <property type="nucleotide sequence ID" value="NZ_JARBFB010000026.1"/>
</dbReference>
<dbReference type="Proteomes" id="UP000313312">
    <property type="component" value="Unassembled WGS sequence"/>
</dbReference>
<dbReference type="InterPro" id="IPR050238">
    <property type="entry name" value="DNA_Rep/Repair_Clamp_Loader"/>
</dbReference>
<dbReference type="PANTHER" id="PTHR11669">
    <property type="entry name" value="REPLICATION FACTOR C / DNA POLYMERASE III GAMMA-TAU SUBUNIT"/>
    <property type="match status" value="1"/>
</dbReference>
<dbReference type="GO" id="GO:0008408">
    <property type="term" value="F:3'-5' exonuclease activity"/>
    <property type="evidence" value="ECO:0007669"/>
    <property type="project" value="InterPro"/>
</dbReference>
<dbReference type="GO" id="GO:0006261">
    <property type="term" value="P:DNA-templated DNA replication"/>
    <property type="evidence" value="ECO:0007669"/>
    <property type="project" value="TreeGrafter"/>
</dbReference>